<dbReference type="STRING" id="134533.GCA_001485085_01472"/>
<evidence type="ECO:0000256" key="3">
    <source>
        <dbReference type="ARBA" id="ARBA00023002"/>
    </source>
</evidence>
<dbReference type="FunFam" id="1.20.1090.10:FF:000001">
    <property type="entry name" value="Aldehyde-alcohol dehydrogenase"/>
    <property type="match status" value="1"/>
</dbReference>
<dbReference type="PANTHER" id="PTHR11496">
    <property type="entry name" value="ALCOHOL DEHYDROGENASE"/>
    <property type="match status" value="1"/>
</dbReference>
<name>N8Q3C5_9GAMM</name>
<evidence type="ECO:0000313" key="8">
    <source>
        <dbReference type="Proteomes" id="UP000018426"/>
    </source>
</evidence>
<comment type="cofactor">
    <cofactor evidence="1">
        <name>Fe cation</name>
        <dbReference type="ChEBI" id="CHEBI:24875"/>
    </cofactor>
</comment>
<dbReference type="PROSITE" id="PS00913">
    <property type="entry name" value="ADH_IRON_1"/>
    <property type="match status" value="1"/>
</dbReference>
<dbReference type="InterPro" id="IPR039697">
    <property type="entry name" value="Alcohol_dehydrogenase_Fe"/>
</dbReference>
<dbReference type="InterPro" id="IPR018211">
    <property type="entry name" value="ADH_Fe_CS"/>
</dbReference>
<dbReference type="Pfam" id="PF00465">
    <property type="entry name" value="Fe-ADH"/>
    <property type="match status" value="1"/>
</dbReference>
<accession>N8Q3C5</accession>
<dbReference type="HOGENOM" id="CLU_007207_0_0_6"/>
<dbReference type="Gene3D" id="1.20.1090.10">
    <property type="entry name" value="Dehydroquinate synthase-like - alpha domain"/>
    <property type="match status" value="1"/>
</dbReference>
<dbReference type="GO" id="GO:0046872">
    <property type="term" value="F:metal ion binding"/>
    <property type="evidence" value="ECO:0007669"/>
    <property type="project" value="InterPro"/>
</dbReference>
<dbReference type="FunFam" id="3.40.50.1970:FF:000003">
    <property type="entry name" value="Alcohol dehydrogenase, iron-containing"/>
    <property type="match status" value="1"/>
</dbReference>
<dbReference type="Proteomes" id="UP000018426">
    <property type="component" value="Unassembled WGS sequence"/>
</dbReference>
<dbReference type="Gene3D" id="3.40.50.1970">
    <property type="match status" value="1"/>
</dbReference>
<feature type="domain" description="Fe-containing alcohol dehydrogenase-like C-terminal" evidence="6">
    <location>
        <begin position="203"/>
        <end position="399"/>
    </location>
</feature>
<dbReference type="EMBL" id="APOL01000035">
    <property type="protein sequence ID" value="ENU32995.1"/>
    <property type="molecule type" value="Genomic_DNA"/>
</dbReference>
<dbReference type="Pfam" id="PF25137">
    <property type="entry name" value="ADH_Fe_C"/>
    <property type="match status" value="1"/>
</dbReference>
<comment type="similarity">
    <text evidence="2">Belongs to the iron-containing alcohol dehydrogenase family.</text>
</comment>
<evidence type="ECO:0000256" key="4">
    <source>
        <dbReference type="ARBA" id="ARBA00023027"/>
    </source>
</evidence>
<keyword evidence="4" id="KW-0520">NAD</keyword>
<dbReference type="PATRIC" id="fig|1217671.3.peg.2019"/>
<organism evidence="7 8">
    <name type="scientific">Acinetobacter parvus NIPH 1103</name>
    <dbReference type="NCBI Taxonomy" id="1217671"/>
    <lineage>
        <taxon>Bacteria</taxon>
        <taxon>Pseudomonadati</taxon>
        <taxon>Pseudomonadota</taxon>
        <taxon>Gammaproteobacteria</taxon>
        <taxon>Moraxellales</taxon>
        <taxon>Moraxellaceae</taxon>
        <taxon>Acinetobacter</taxon>
    </lineage>
</organism>
<evidence type="ECO:0000256" key="2">
    <source>
        <dbReference type="ARBA" id="ARBA00007358"/>
    </source>
</evidence>
<keyword evidence="3" id="KW-0560">Oxidoreductase</keyword>
<protein>
    <submittedName>
        <fullName evidence="7">Uncharacterized protein</fullName>
    </submittedName>
</protein>
<feature type="domain" description="Alcohol dehydrogenase iron-type/glycerol dehydrogenase GldA" evidence="5">
    <location>
        <begin position="25"/>
        <end position="191"/>
    </location>
</feature>
<reference evidence="7 8" key="1">
    <citation type="submission" date="2013-02" db="EMBL/GenBank/DDBJ databases">
        <title>The Genome Sequence of Acinetobacter parvus NIPH 1103.</title>
        <authorList>
            <consortium name="The Broad Institute Genome Sequencing Platform"/>
            <consortium name="The Broad Institute Genome Sequencing Center for Infectious Disease"/>
            <person name="Cerqueira G."/>
            <person name="Feldgarden M."/>
            <person name="Courvalin P."/>
            <person name="Perichon B."/>
            <person name="Grillot-Courvalin C."/>
            <person name="Clermont D."/>
            <person name="Rocha E."/>
            <person name="Yoon E.-J."/>
            <person name="Nemec A."/>
            <person name="Walker B."/>
            <person name="Young S.K."/>
            <person name="Zeng Q."/>
            <person name="Gargeya S."/>
            <person name="Fitzgerald M."/>
            <person name="Haas B."/>
            <person name="Abouelleil A."/>
            <person name="Alvarado L."/>
            <person name="Arachchi H.M."/>
            <person name="Berlin A.M."/>
            <person name="Chapman S.B."/>
            <person name="Dewar J."/>
            <person name="Goldberg J."/>
            <person name="Griggs A."/>
            <person name="Gujja S."/>
            <person name="Hansen M."/>
            <person name="Howarth C."/>
            <person name="Imamovic A."/>
            <person name="Larimer J."/>
            <person name="McCowan C."/>
            <person name="Murphy C."/>
            <person name="Neiman D."/>
            <person name="Pearson M."/>
            <person name="Priest M."/>
            <person name="Roberts A."/>
            <person name="Saif S."/>
            <person name="Shea T."/>
            <person name="Sisk P."/>
            <person name="Sykes S."/>
            <person name="Wortman J."/>
            <person name="Nusbaum C."/>
            <person name="Birren B."/>
        </authorList>
    </citation>
    <scope>NUCLEOTIDE SEQUENCE [LARGE SCALE GENOMIC DNA]</scope>
    <source>
        <strain evidence="7 8">NIPH 1103</strain>
    </source>
</reference>
<evidence type="ECO:0000256" key="1">
    <source>
        <dbReference type="ARBA" id="ARBA00001962"/>
    </source>
</evidence>
<sequence>MDNDLSKDRNKDVCMNQFQFQTVPNIIAGLGSIQELKTILSQHDYKKVLLVTDAGMIQHQLHLPILDILDQLSVETIIYSDIQADPPEHIVLEAIDFAKQEKIDVIIGFGGGSSMDVAKIIALLAHPEQKQNLSEIYGVNQAKAPRLPLILIPTTAGTGSEVTPISIVTTGTTTKMGVVSPILYADVAILDATFTQGLPAHITAATAIDAMVHAIEAYTSNIKKNFYADMLAKNALQLLNHNLAKVLKNGADLEARQNMLVGSMLAGQAFANAPVGAVHALAYPLGGHFHLSHGHSNALVLVEVLKFNAPKAKQHYADLMQLLDPRSTGCTDGLCDLFIDHMQNHLDQSGLTLKLKDLDITEAKLPQLAKDAMLQTRLLQNNPREMTEQDALQIYQAIYA</sequence>
<dbReference type="CDD" id="cd08193">
    <property type="entry name" value="HVD"/>
    <property type="match status" value="1"/>
</dbReference>
<dbReference type="GO" id="GO:0004022">
    <property type="term" value="F:alcohol dehydrogenase (NAD+) activity"/>
    <property type="evidence" value="ECO:0007669"/>
    <property type="project" value="TreeGrafter"/>
</dbReference>
<comment type="caution">
    <text evidence="7">The sequence shown here is derived from an EMBL/GenBank/DDBJ whole genome shotgun (WGS) entry which is preliminary data.</text>
</comment>
<proteinExistence type="inferred from homology"/>
<dbReference type="PANTHER" id="PTHR11496:SF102">
    <property type="entry name" value="ALCOHOL DEHYDROGENASE 4"/>
    <property type="match status" value="1"/>
</dbReference>
<dbReference type="InterPro" id="IPR056798">
    <property type="entry name" value="ADH_Fe_C"/>
</dbReference>
<dbReference type="SUPFAM" id="SSF56796">
    <property type="entry name" value="Dehydroquinate synthase-like"/>
    <property type="match status" value="1"/>
</dbReference>
<gene>
    <name evidence="7" type="ORF">F989_02046</name>
</gene>
<dbReference type="InterPro" id="IPR001670">
    <property type="entry name" value="ADH_Fe/GldA"/>
</dbReference>
<evidence type="ECO:0000259" key="5">
    <source>
        <dbReference type="Pfam" id="PF00465"/>
    </source>
</evidence>
<dbReference type="AlphaFoldDB" id="N8Q3C5"/>
<evidence type="ECO:0000313" key="7">
    <source>
        <dbReference type="EMBL" id="ENU32995.1"/>
    </source>
</evidence>
<evidence type="ECO:0000259" key="6">
    <source>
        <dbReference type="Pfam" id="PF25137"/>
    </source>
</evidence>